<gene>
    <name evidence="6" type="ORF">AJ80_07185</name>
</gene>
<evidence type="ECO:0000259" key="4">
    <source>
        <dbReference type="Pfam" id="PF00707"/>
    </source>
</evidence>
<dbReference type="InterPro" id="IPR036787">
    <property type="entry name" value="T_IF-3_N_sf"/>
</dbReference>
<keyword evidence="3" id="KW-0648">Protein biosynthesis</keyword>
<dbReference type="GO" id="GO:0003743">
    <property type="term" value="F:translation initiation factor activity"/>
    <property type="evidence" value="ECO:0007669"/>
    <property type="project" value="UniProtKB-KW"/>
</dbReference>
<dbReference type="EMBL" id="PDNA01000134">
    <property type="protein sequence ID" value="PGH11286.1"/>
    <property type="molecule type" value="Genomic_DNA"/>
</dbReference>
<dbReference type="GO" id="GO:0043022">
    <property type="term" value="F:ribosome binding"/>
    <property type="evidence" value="ECO:0007669"/>
    <property type="project" value="TreeGrafter"/>
</dbReference>
<dbReference type="STRING" id="1447883.A0A2B7XQ29"/>
<feature type="domain" description="Translation initiation factor 3 C-terminal" evidence="4">
    <location>
        <begin position="139"/>
        <end position="210"/>
    </location>
</feature>
<comment type="caution">
    <text evidence="6">The sequence shown here is derived from an EMBL/GenBank/DDBJ whole genome shotgun (WGS) entry which is preliminary data.</text>
</comment>
<proteinExistence type="inferred from homology"/>
<dbReference type="Gene3D" id="3.30.110.10">
    <property type="entry name" value="Translation initiation factor 3 (IF-3), C-terminal domain"/>
    <property type="match status" value="1"/>
</dbReference>
<sequence>MKHIRGHITISQALKRTFLPSTDVQRGRFLERHFVPRQPFPPQLRYHSSASSNKTIPARVLIKDEHIQGERVQIVNEQGGLDPPMYLNRALLTFDRSQSFLVQVAPESPERPAVCKLMGRREAREMEKQKSKQIKPDVTKKIELNWGIADHDLNHRLKQMENFLQKGKKVEMVMLRKSRKAIPTAPQAQKLVETVKSRLEEIGAVESKPMDGKLLGLLTLFLEKK</sequence>
<dbReference type="PANTHER" id="PTHR10938:SF0">
    <property type="entry name" value="TRANSLATION INITIATION FACTOR IF-3, MITOCHONDRIAL"/>
    <property type="match status" value="1"/>
</dbReference>
<accession>A0A2B7XQ29</accession>
<dbReference type="GO" id="GO:0032790">
    <property type="term" value="P:ribosome disassembly"/>
    <property type="evidence" value="ECO:0007669"/>
    <property type="project" value="TreeGrafter"/>
</dbReference>
<dbReference type="OrthoDB" id="21573at2759"/>
<protein>
    <recommendedName>
        <fullName evidence="8">Translation initiation factor 3 C-terminal domain-containing protein</fullName>
    </recommendedName>
</protein>
<reference evidence="6 7" key="1">
    <citation type="submission" date="2017-10" db="EMBL/GenBank/DDBJ databases">
        <title>Comparative genomics in systemic dimorphic fungi from Ajellomycetaceae.</title>
        <authorList>
            <person name="Munoz J.F."/>
            <person name="Mcewen J.G."/>
            <person name="Clay O.K."/>
            <person name="Cuomo C.A."/>
        </authorList>
    </citation>
    <scope>NUCLEOTIDE SEQUENCE [LARGE SCALE GENOMIC DNA]</scope>
    <source>
        <strain evidence="6 7">UAMH7299</strain>
    </source>
</reference>
<evidence type="ECO:0000256" key="1">
    <source>
        <dbReference type="ARBA" id="ARBA00005439"/>
    </source>
</evidence>
<evidence type="ECO:0000313" key="6">
    <source>
        <dbReference type="EMBL" id="PGH11286.1"/>
    </source>
</evidence>
<dbReference type="Pfam" id="PF00707">
    <property type="entry name" value="IF3_C"/>
    <property type="match status" value="1"/>
</dbReference>
<evidence type="ECO:0000256" key="3">
    <source>
        <dbReference type="ARBA" id="ARBA00022917"/>
    </source>
</evidence>
<dbReference type="PANTHER" id="PTHR10938">
    <property type="entry name" value="TRANSLATION INITIATION FACTOR IF-3"/>
    <property type="match status" value="1"/>
</dbReference>
<evidence type="ECO:0000259" key="5">
    <source>
        <dbReference type="Pfam" id="PF05198"/>
    </source>
</evidence>
<organism evidence="6 7">
    <name type="scientific">Polytolypa hystricis (strain UAMH7299)</name>
    <dbReference type="NCBI Taxonomy" id="1447883"/>
    <lineage>
        <taxon>Eukaryota</taxon>
        <taxon>Fungi</taxon>
        <taxon>Dikarya</taxon>
        <taxon>Ascomycota</taxon>
        <taxon>Pezizomycotina</taxon>
        <taxon>Eurotiomycetes</taxon>
        <taxon>Eurotiomycetidae</taxon>
        <taxon>Onygenales</taxon>
        <taxon>Onygenales incertae sedis</taxon>
        <taxon>Polytolypa</taxon>
    </lineage>
</organism>
<keyword evidence="2" id="KW-0396">Initiation factor</keyword>
<dbReference type="InterPro" id="IPR036788">
    <property type="entry name" value="T_IF-3_C_sf"/>
</dbReference>
<keyword evidence="7" id="KW-1185">Reference proteome</keyword>
<dbReference type="GO" id="GO:0070124">
    <property type="term" value="P:mitochondrial translational initiation"/>
    <property type="evidence" value="ECO:0007669"/>
    <property type="project" value="TreeGrafter"/>
</dbReference>
<feature type="domain" description="Translation initiation factor 3 N-terminal" evidence="5">
    <location>
        <begin position="65"/>
        <end position="133"/>
    </location>
</feature>
<dbReference type="InterPro" id="IPR001288">
    <property type="entry name" value="Translation_initiation_fac_3"/>
</dbReference>
<dbReference type="InterPro" id="IPR019815">
    <property type="entry name" value="Translation_initiation_fac_3_C"/>
</dbReference>
<dbReference type="SUPFAM" id="SSF55200">
    <property type="entry name" value="Translation initiation factor IF3, C-terminal domain"/>
    <property type="match status" value="1"/>
</dbReference>
<dbReference type="Pfam" id="PF05198">
    <property type="entry name" value="IF3_N"/>
    <property type="match status" value="1"/>
</dbReference>
<comment type="similarity">
    <text evidence="1">Belongs to the IF-3 family.</text>
</comment>
<dbReference type="AlphaFoldDB" id="A0A2B7XQ29"/>
<evidence type="ECO:0000256" key="2">
    <source>
        <dbReference type="ARBA" id="ARBA00022540"/>
    </source>
</evidence>
<name>A0A2B7XQ29_POLH7</name>
<dbReference type="GO" id="GO:0005739">
    <property type="term" value="C:mitochondrion"/>
    <property type="evidence" value="ECO:0007669"/>
    <property type="project" value="TreeGrafter"/>
</dbReference>
<dbReference type="Gene3D" id="3.10.20.80">
    <property type="entry name" value="Translation initiation factor 3 (IF-3), N-terminal domain"/>
    <property type="match status" value="1"/>
</dbReference>
<evidence type="ECO:0000313" key="7">
    <source>
        <dbReference type="Proteomes" id="UP000224634"/>
    </source>
</evidence>
<dbReference type="InterPro" id="IPR019814">
    <property type="entry name" value="Translation_initiation_fac_3_N"/>
</dbReference>
<dbReference type="Proteomes" id="UP000224634">
    <property type="component" value="Unassembled WGS sequence"/>
</dbReference>
<evidence type="ECO:0008006" key="8">
    <source>
        <dbReference type="Google" id="ProtNLM"/>
    </source>
</evidence>